<evidence type="ECO:0000256" key="17">
    <source>
        <dbReference type="ARBA" id="ARBA00023180"/>
    </source>
</evidence>
<feature type="domain" description="SSD" evidence="24">
    <location>
        <begin position="248"/>
        <end position="406"/>
    </location>
</feature>
<feature type="region of interest" description="Disordered" evidence="22">
    <location>
        <begin position="1359"/>
        <end position="1403"/>
    </location>
</feature>
<evidence type="ECO:0000256" key="11">
    <source>
        <dbReference type="ARBA" id="ARBA00022989"/>
    </source>
</evidence>
<accession>A0A367KVU4</accession>
<keyword evidence="26" id="KW-1185">Reference proteome</keyword>
<dbReference type="Pfam" id="PF12349">
    <property type="entry name" value="Sterol-sensing"/>
    <property type="match status" value="1"/>
</dbReference>
<dbReference type="EMBL" id="PJQM01000187">
    <property type="protein sequence ID" value="RCI06284.1"/>
    <property type="molecule type" value="Genomic_DNA"/>
</dbReference>
<dbReference type="GO" id="GO:0032936">
    <property type="term" value="C:SREBP-SCAP complex"/>
    <property type="evidence" value="ECO:0007669"/>
    <property type="project" value="TreeGrafter"/>
</dbReference>
<dbReference type="Proteomes" id="UP000253551">
    <property type="component" value="Unassembled WGS sequence"/>
</dbReference>
<keyword evidence="16" id="KW-1207">Sterol metabolism</keyword>
<feature type="compositionally biased region" description="Polar residues" evidence="22">
    <location>
        <begin position="1034"/>
        <end position="1052"/>
    </location>
</feature>
<keyword evidence="19" id="KW-0968">Cytoplasmic vesicle</keyword>
<dbReference type="Gene3D" id="2.130.10.10">
    <property type="entry name" value="YVTN repeat-like/Quinoprotein amine dehydrogenase"/>
    <property type="match status" value="2"/>
</dbReference>
<evidence type="ECO:0000256" key="12">
    <source>
        <dbReference type="ARBA" id="ARBA00023034"/>
    </source>
</evidence>
<dbReference type="PANTHER" id="PTHR46378:SF1">
    <property type="entry name" value="STEROL REGULATORY ELEMENT-BINDING PROTEIN CLEAVAGE-ACTIVATING PROTEIN"/>
    <property type="match status" value="1"/>
</dbReference>
<evidence type="ECO:0000256" key="1">
    <source>
        <dbReference type="ARBA" id="ARBA00004477"/>
    </source>
</evidence>
<feature type="repeat" description="WD" evidence="21">
    <location>
        <begin position="987"/>
        <end position="1009"/>
    </location>
</feature>
<evidence type="ECO:0000256" key="14">
    <source>
        <dbReference type="ARBA" id="ARBA00023121"/>
    </source>
</evidence>
<evidence type="ECO:0000256" key="4">
    <source>
        <dbReference type="ARBA" id="ARBA00007410"/>
    </source>
</evidence>
<feature type="transmembrane region" description="Helical" evidence="23">
    <location>
        <begin position="387"/>
        <end position="406"/>
    </location>
</feature>
<dbReference type="PROSITE" id="PS50082">
    <property type="entry name" value="WD_REPEATS_2"/>
    <property type="match status" value="2"/>
</dbReference>
<dbReference type="SUPFAM" id="SSF82866">
    <property type="entry name" value="Multidrug efflux transporter AcrB transmembrane domain"/>
    <property type="match status" value="1"/>
</dbReference>
<comment type="function">
    <text evidence="20">Escort protein required for cholesterol as well as lipid homeostasis. Regulates export of the SCAP-SREBP complex from the endoplasmic reticulum to the Golgi upon low cholesterol, thereby regulating the processing of sterol regulatory element-binding proteins (SREBPs) SREBF1/SREBP1 and SREBF2/SREBP2. At high sterol concentrations, formation of a ternary complex with INSIG (INSIG1 or INSIG2) leads to mask the ER export signal in SCAP, promoting retention of the complex in the endoplasmic reticulum. Low sterol concentrations trigger release of INSIG, a conformational change in the SSD domain of SCAP, unmasking of the ER export signal, promoting recruitment into COPII-coated vesicles and transport of the SCAP-SREBP to the Golgi: in the Golgi, SREBPs are then processed, releasing the transcription factor fragment of SREBPs from the membrane, its import into the nucleus and up-regulation of LDLR, INSIG1 and the mevalonate pathway. Binds cholesterol via its SSD domain.</text>
</comment>
<sequence>MPIRAVQRCSQRLSEHYYRYGQLIASRTNLLLILSLTFISYFSYPVIKKQFSLPSVQLASLDGQCWQISPHVQLDNSTVAPNFNIQQIRLSHVDRPITFELVQQAHKIYSSISTNEALSHICYQQDDQCIIQAPPLFRNEQEWKEQSSHVKVQRHDSHPFSIYGNVTFDQQGNYAKADAIFLSFVLKQEPEYYRTWISIVERVQEEFDMVNIQHEPWKKSNWYHTALDIPSQKLQYKLKIFPYDIPSRVQLLIVAYIIVFYLVSITFGKSSLIKSGYTFGLAAVFLSVACFTTTWGIVGRLGITLNNVSWPLLLLAVNIACLENVFLLTNAVLDAGCDMVVKEKISRGLKSVGLPMTTTLIAELLILSVGTAMNVSMIKEFCLFIKIALVVDYMLEMTFVVAVLSIDIKRVELADLDDRQMSKRLHEIAAFDTDMKELPTDFCPKQDTASKDSKSCADCKDFKTHRVYNALMLCFIVLGLSLFTKKEKQFHTIKKLSQSLTTNITALYIPDYQSSVYQLSNEFWSIVNPDKESVWIEVDPPHLFVYDNIDSIFNVKNYADKIQDYYFSKTVQDKPKKPPSLFRLFVNAVLQRIIIFLLGINIPVLILWLCLIGIITWMTPKWRDQWLLPLLVHTFNKSVLAILDFLRSVRYLYHSYVRDIRNKREYDADGLHRGAIGTQAIFNREQAHVDSICVQTLSHQHLADIQNLDSNAKGSLVSCGQDGRLVLWDTEKAVWMARLDRTYEQDGIKRASWNPAYNKKTRRRNQTIVLSRNHASKPVCVKVDQGNKWIAAGFDDHTIRIWNLVEGKLETEMDLGHHVQVQTEESQIIRNRFKATEMYQPKQGHKRSGDRIIDIQFIGAIPEYCDPSIAEVAARCQAETNKFQNCILSIHKSGLIREWGVPSGECYQTIKTGHTRDITRVHIVAAKAPHRKSGVTWVFTASKDGTVKCWERQVQKTSQWTLVYTVEQHSPITSIATEAPVGGMGILISGSLDGTIKVWNFETGQFICTLSIGKAKHSSSQDKDYSGGPIRHFSNFNDRSSDTESVNSYHSDSGNEKHNHRGPIHQIVATRYCEVENGPGLCRGCDTCFGNGFLVASSSSDNNVHAWRLERSEGSSNEGSCKLCTRDYHRKQYKHHKLDEGSEPITRRRRSPSQPHKVSIRYRRPIKKSKEDHLPGLVDIEQLGGAANIELSPTFLGKIDQLGSYGLVFCDKTLAGVRRRKARKMEWEAWFAPLQYYEPIEEDSAKIPVETFSLDQAESTTSIKEDVPASFLSLFRSTTHAAGPVVDSSFKYKHICAADKDDTLDYDESEAGENLPFSTVRHVIPLDGRGLACDFGNFIKLVYIDNKLSLTEKEIHKQKRIQEEDEQNEQPRQHHECSPATKAAAAAAATSRSTNSPAFGQWH</sequence>
<evidence type="ECO:0000313" key="25">
    <source>
        <dbReference type="EMBL" id="RCI06284.1"/>
    </source>
</evidence>
<dbReference type="InterPro" id="IPR001680">
    <property type="entry name" value="WD40_rpt"/>
</dbReference>
<evidence type="ECO:0000256" key="6">
    <source>
        <dbReference type="ARBA" id="ARBA00022548"/>
    </source>
</evidence>
<dbReference type="SUPFAM" id="SSF50978">
    <property type="entry name" value="WD40 repeat-like"/>
    <property type="match status" value="2"/>
</dbReference>
<feature type="transmembrane region" description="Helical" evidence="23">
    <location>
        <begin position="593"/>
        <end position="620"/>
    </location>
</feature>
<evidence type="ECO:0000256" key="5">
    <source>
        <dbReference type="ARBA" id="ARBA00019541"/>
    </source>
</evidence>
<evidence type="ECO:0000256" key="18">
    <source>
        <dbReference type="ARBA" id="ARBA00023221"/>
    </source>
</evidence>
<keyword evidence="11 23" id="KW-1133">Transmembrane helix</keyword>
<reference evidence="25 26" key="1">
    <citation type="journal article" date="2018" name="G3 (Bethesda)">
        <title>Phylogenetic and Phylogenomic Definition of Rhizopus Species.</title>
        <authorList>
            <person name="Gryganskyi A.P."/>
            <person name="Golan J."/>
            <person name="Dolatabadi S."/>
            <person name="Mondo S."/>
            <person name="Robb S."/>
            <person name="Idnurm A."/>
            <person name="Muszewska A."/>
            <person name="Steczkiewicz K."/>
            <person name="Masonjones S."/>
            <person name="Liao H.L."/>
            <person name="Gajdeczka M.T."/>
            <person name="Anike F."/>
            <person name="Vuek A."/>
            <person name="Anishchenko I.M."/>
            <person name="Voigt K."/>
            <person name="de Hoog G.S."/>
            <person name="Smith M.E."/>
            <person name="Heitman J."/>
            <person name="Vilgalys R."/>
            <person name="Stajich J.E."/>
        </authorList>
    </citation>
    <scope>NUCLEOTIDE SEQUENCE [LARGE SCALE GENOMIC DNA]</scope>
    <source>
        <strain evidence="25 26">LSU 92-RS-03</strain>
    </source>
</reference>
<dbReference type="PROSITE" id="PS50156">
    <property type="entry name" value="SSD"/>
    <property type="match status" value="1"/>
</dbReference>
<evidence type="ECO:0000256" key="2">
    <source>
        <dbReference type="ARBA" id="ARBA00004557"/>
    </source>
</evidence>
<dbReference type="GO" id="GO:0000139">
    <property type="term" value="C:Golgi membrane"/>
    <property type="evidence" value="ECO:0007669"/>
    <property type="project" value="UniProtKB-SubCell"/>
</dbReference>
<dbReference type="SMART" id="SM00320">
    <property type="entry name" value="WD40"/>
    <property type="match status" value="5"/>
</dbReference>
<evidence type="ECO:0000256" key="16">
    <source>
        <dbReference type="ARBA" id="ARBA00023166"/>
    </source>
</evidence>
<organism evidence="25 26">
    <name type="scientific">Rhizopus stolonifer</name>
    <name type="common">Rhizopus nigricans</name>
    <dbReference type="NCBI Taxonomy" id="4846"/>
    <lineage>
        <taxon>Eukaryota</taxon>
        <taxon>Fungi</taxon>
        <taxon>Fungi incertae sedis</taxon>
        <taxon>Mucoromycota</taxon>
        <taxon>Mucoromycotina</taxon>
        <taxon>Mucoromycetes</taxon>
        <taxon>Mucorales</taxon>
        <taxon>Mucorineae</taxon>
        <taxon>Rhizopodaceae</taxon>
        <taxon>Rhizopus</taxon>
    </lineage>
</organism>
<keyword evidence="13" id="KW-0443">Lipid metabolism</keyword>
<feature type="compositionally biased region" description="Low complexity" evidence="22">
    <location>
        <begin position="1380"/>
        <end position="1403"/>
    </location>
</feature>
<evidence type="ECO:0000256" key="8">
    <source>
        <dbReference type="ARBA" id="ARBA00022692"/>
    </source>
</evidence>
<evidence type="ECO:0000256" key="21">
    <source>
        <dbReference type="PROSITE-ProRule" id="PRU00221"/>
    </source>
</evidence>
<dbReference type="InterPro" id="IPR019775">
    <property type="entry name" value="WD40_repeat_CS"/>
</dbReference>
<dbReference type="InterPro" id="IPR020472">
    <property type="entry name" value="WD40_PAC1"/>
</dbReference>
<proteinExistence type="inferred from homology"/>
<evidence type="ECO:0000256" key="3">
    <source>
        <dbReference type="ARBA" id="ARBA00004653"/>
    </source>
</evidence>
<keyword evidence="6" id="KW-0153">Cholesterol metabolism</keyword>
<keyword evidence="18" id="KW-0753">Steroid metabolism</keyword>
<dbReference type="InterPro" id="IPR000731">
    <property type="entry name" value="SSD"/>
</dbReference>
<keyword evidence="17" id="KW-0325">Glycoprotein</keyword>
<feature type="transmembrane region" description="Helical" evidence="23">
    <location>
        <begin position="24"/>
        <end position="44"/>
    </location>
</feature>
<feature type="region of interest" description="Disordered" evidence="22">
    <location>
        <begin position="1017"/>
        <end position="1061"/>
    </location>
</feature>
<dbReference type="Gene3D" id="1.20.1640.10">
    <property type="entry name" value="Multidrug efflux transporter AcrB transmembrane domain"/>
    <property type="match status" value="1"/>
</dbReference>
<keyword evidence="15 23" id="KW-0472">Membrane</keyword>
<evidence type="ECO:0000256" key="22">
    <source>
        <dbReference type="SAM" id="MobiDB-lite"/>
    </source>
</evidence>
<dbReference type="GO" id="GO:0032933">
    <property type="term" value="P:SREBP signaling pathway"/>
    <property type="evidence" value="ECO:0007669"/>
    <property type="project" value="InterPro"/>
</dbReference>
<dbReference type="GO" id="GO:0005789">
    <property type="term" value="C:endoplasmic reticulum membrane"/>
    <property type="evidence" value="ECO:0007669"/>
    <property type="project" value="UniProtKB-SubCell"/>
</dbReference>
<dbReference type="InterPro" id="IPR015943">
    <property type="entry name" value="WD40/YVTN_repeat-like_dom_sf"/>
</dbReference>
<dbReference type="GO" id="GO:0045540">
    <property type="term" value="P:regulation of cholesterol biosynthetic process"/>
    <property type="evidence" value="ECO:0007669"/>
    <property type="project" value="TreeGrafter"/>
</dbReference>
<dbReference type="GO" id="GO:0008203">
    <property type="term" value="P:cholesterol metabolic process"/>
    <property type="evidence" value="ECO:0007669"/>
    <property type="project" value="UniProtKB-KW"/>
</dbReference>
<feature type="region of interest" description="Disordered" evidence="22">
    <location>
        <begin position="1135"/>
        <end position="1158"/>
    </location>
</feature>
<dbReference type="InterPro" id="IPR030225">
    <property type="entry name" value="SCAP"/>
</dbReference>
<keyword evidence="8 23" id="KW-0812">Transmembrane</keyword>
<evidence type="ECO:0000256" key="23">
    <source>
        <dbReference type="SAM" id="Phobius"/>
    </source>
</evidence>
<evidence type="ECO:0000256" key="7">
    <source>
        <dbReference type="ARBA" id="ARBA00022574"/>
    </source>
</evidence>
<evidence type="ECO:0000256" key="13">
    <source>
        <dbReference type="ARBA" id="ARBA00023098"/>
    </source>
</evidence>
<evidence type="ECO:0000256" key="15">
    <source>
        <dbReference type="ARBA" id="ARBA00023136"/>
    </source>
</evidence>
<dbReference type="OrthoDB" id="6510177at2759"/>
<evidence type="ECO:0000313" key="26">
    <source>
        <dbReference type="Proteomes" id="UP000253551"/>
    </source>
</evidence>
<feature type="transmembrane region" description="Helical" evidence="23">
    <location>
        <begin position="467"/>
        <end position="484"/>
    </location>
</feature>
<evidence type="ECO:0000256" key="10">
    <source>
        <dbReference type="ARBA" id="ARBA00022824"/>
    </source>
</evidence>
<evidence type="ECO:0000256" key="9">
    <source>
        <dbReference type="ARBA" id="ARBA00022737"/>
    </source>
</evidence>
<protein>
    <recommendedName>
        <fullName evidence="5">Sterol regulatory element-binding protein cleavage-activating protein</fullName>
    </recommendedName>
</protein>
<feature type="transmembrane region" description="Helical" evidence="23">
    <location>
        <begin position="353"/>
        <end position="375"/>
    </location>
</feature>
<keyword evidence="7 21" id="KW-0853">WD repeat</keyword>
<dbReference type="GO" id="GO:0012507">
    <property type="term" value="C:ER to Golgi transport vesicle membrane"/>
    <property type="evidence" value="ECO:0007669"/>
    <property type="project" value="UniProtKB-SubCell"/>
</dbReference>
<dbReference type="STRING" id="4846.A0A367KVU4"/>
<feature type="transmembrane region" description="Helical" evidence="23">
    <location>
        <begin position="310"/>
        <end position="333"/>
    </location>
</feature>
<keyword evidence="9" id="KW-0677">Repeat</keyword>
<gene>
    <name evidence="25" type="ORF">CU098_003683</name>
</gene>
<dbReference type="Pfam" id="PF00400">
    <property type="entry name" value="WD40"/>
    <property type="match status" value="4"/>
</dbReference>
<dbReference type="GO" id="GO:0032934">
    <property type="term" value="F:sterol binding"/>
    <property type="evidence" value="ECO:0007669"/>
    <property type="project" value="InterPro"/>
</dbReference>
<evidence type="ECO:0000259" key="24">
    <source>
        <dbReference type="PROSITE" id="PS50156"/>
    </source>
</evidence>
<dbReference type="PANTHER" id="PTHR46378">
    <property type="entry name" value="STEROL REGULATORY ELEMENT-BINDING PROTEIN CLEAVAGE-ACTIVATING PROTEIN"/>
    <property type="match status" value="1"/>
</dbReference>
<dbReference type="InterPro" id="IPR036322">
    <property type="entry name" value="WD40_repeat_dom_sf"/>
</dbReference>
<feature type="repeat" description="WD" evidence="21">
    <location>
        <begin position="771"/>
        <end position="812"/>
    </location>
</feature>
<comment type="caution">
    <text evidence="25">The sequence shown here is derived from an EMBL/GenBank/DDBJ whole genome shotgun (WGS) entry which is preliminary data.</text>
</comment>
<feature type="transmembrane region" description="Helical" evidence="23">
    <location>
        <begin position="249"/>
        <end position="267"/>
    </location>
</feature>
<keyword evidence="14" id="KW-0446">Lipid-binding</keyword>
<feature type="transmembrane region" description="Helical" evidence="23">
    <location>
        <begin position="279"/>
        <end position="298"/>
    </location>
</feature>
<comment type="subcellular location">
    <subcellularLocation>
        <location evidence="2">Cytoplasmic vesicle</location>
        <location evidence="2">COPII-coated vesicle membrane</location>
        <topology evidence="2">Multi-pass membrane protein</topology>
    </subcellularLocation>
    <subcellularLocation>
        <location evidence="1">Endoplasmic reticulum membrane</location>
        <topology evidence="1">Multi-pass membrane protein</topology>
    </subcellularLocation>
    <subcellularLocation>
        <location evidence="3">Golgi apparatus membrane</location>
        <topology evidence="3">Multi-pass membrane protein</topology>
    </subcellularLocation>
</comment>
<dbReference type="PROSITE" id="PS00678">
    <property type="entry name" value="WD_REPEATS_1"/>
    <property type="match status" value="2"/>
</dbReference>
<evidence type="ECO:0000256" key="20">
    <source>
        <dbReference type="ARBA" id="ARBA00045958"/>
    </source>
</evidence>
<dbReference type="PRINTS" id="PR00320">
    <property type="entry name" value="GPROTEINBRPT"/>
</dbReference>
<name>A0A367KVU4_RHIST</name>
<comment type="similarity">
    <text evidence="4">Belongs to the WD repeat SCAP family.</text>
</comment>
<dbReference type="InterPro" id="IPR053958">
    <property type="entry name" value="HMGCR/SNAP/NPC1-like_SSD"/>
</dbReference>
<keyword evidence="10" id="KW-0256">Endoplasmic reticulum</keyword>
<evidence type="ECO:0000256" key="19">
    <source>
        <dbReference type="ARBA" id="ARBA00023329"/>
    </source>
</evidence>
<keyword evidence="12" id="KW-0333">Golgi apparatus</keyword>